<evidence type="ECO:0000313" key="3">
    <source>
        <dbReference type="Proteomes" id="UP000004994"/>
    </source>
</evidence>
<proteinExistence type="predicted"/>
<dbReference type="AlphaFoldDB" id="A0A3Q7JBL0"/>
<dbReference type="Proteomes" id="UP000004994">
    <property type="component" value="Chromosome 10"/>
</dbReference>
<organism evidence="2">
    <name type="scientific">Solanum lycopersicum</name>
    <name type="common">Tomato</name>
    <name type="synonym">Lycopersicon esculentum</name>
    <dbReference type="NCBI Taxonomy" id="4081"/>
    <lineage>
        <taxon>Eukaryota</taxon>
        <taxon>Viridiplantae</taxon>
        <taxon>Streptophyta</taxon>
        <taxon>Embryophyta</taxon>
        <taxon>Tracheophyta</taxon>
        <taxon>Spermatophyta</taxon>
        <taxon>Magnoliopsida</taxon>
        <taxon>eudicotyledons</taxon>
        <taxon>Gunneridae</taxon>
        <taxon>Pentapetalae</taxon>
        <taxon>asterids</taxon>
        <taxon>lamiids</taxon>
        <taxon>Solanales</taxon>
        <taxon>Solanaceae</taxon>
        <taxon>Solanoideae</taxon>
        <taxon>Solaneae</taxon>
        <taxon>Solanum</taxon>
        <taxon>Solanum subgen. Lycopersicon</taxon>
    </lineage>
</organism>
<dbReference type="InParanoid" id="A0A3Q7JBL0"/>
<feature type="region of interest" description="Disordered" evidence="1">
    <location>
        <begin position="115"/>
        <end position="144"/>
    </location>
</feature>
<evidence type="ECO:0000256" key="1">
    <source>
        <dbReference type="SAM" id="MobiDB-lite"/>
    </source>
</evidence>
<accession>A0A3Q7JBL0</accession>
<reference evidence="2" key="1">
    <citation type="journal article" date="2012" name="Nature">
        <title>The tomato genome sequence provides insights into fleshy fruit evolution.</title>
        <authorList>
            <consortium name="Tomato Genome Consortium"/>
        </authorList>
    </citation>
    <scope>NUCLEOTIDE SEQUENCE [LARGE SCALE GENOMIC DNA]</scope>
    <source>
        <strain evidence="2">cv. Heinz 1706</strain>
    </source>
</reference>
<protein>
    <submittedName>
        <fullName evidence="2">Uncharacterized protein</fullName>
    </submittedName>
</protein>
<reference evidence="2" key="2">
    <citation type="submission" date="2019-01" db="UniProtKB">
        <authorList>
            <consortium name="EnsemblPlants"/>
        </authorList>
    </citation>
    <scope>IDENTIFICATION</scope>
    <source>
        <strain evidence="2">cv. Heinz 1706</strain>
    </source>
</reference>
<dbReference type="EnsemblPlants" id="Solyc10g050720.2.1">
    <property type="protein sequence ID" value="Solyc10g050720.2.1"/>
    <property type="gene ID" value="Solyc10g050720.2"/>
</dbReference>
<keyword evidence="3" id="KW-1185">Reference proteome</keyword>
<feature type="compositionally biased region" description="Gly residues" evidence="1">
    <location>
        <begin position="173"/>
        <end position="191"/>
    </location>
</feature>
<sequence>MGKLNAGAAKKRSALSYISNHTTESAHNSILIPLKHMHSSSSFLYFMCSFLPYPKPINTLSLYHRCRGGLEARRLKVGGGRGGGALGQDSSRLGMKEVSAQVYLRLVGWGEGLEKGVLKPEKGGSPRERTPRGGTQGRAPRGRGWWWCGSSGQGAFRLMGVEVGPQGRVPRGQGRGRGGASGREPRGQGGG</sequence>
<dbReference type="Gramene" id="Solyc10g050720.2.1">
    <property type="protein sequence ID" value="Solyc10g050720.2.1"/>
    <property type="gene ID" value="Solyc10g050720.2"/>
</dbReference>
<evidence type="ECO:0000313" key="2">
    <source>
        <dbReference type="EnsemblPlants" id="Solyc10g050720.2.1"/>
    </source>
</evidence>
<name>A0A3Q7JBL0_SOLLC</name>
<dbReference type="PaxDb" id="4081-Solyc10g050720.1.1"/>
<feature type="compositionally biased region" description="Basic and acidic residues" evidence="1">
    <location>
        <begin position="115"/>
        <end position="131"/>
    </location>
</feature>
<feature type="region of interest" description="Disordered" evidence="1">
    <location>
        <begin position="161"/>
        <end position="191"/>
    </location>
</feature>